<comment type="caution">
    <text evidence="1">The sequence shown here is derived from an EMBL/GenBank/DDBJ whole genome shotgun (WGS) entry which is preliminary data.</text>
</comment>
<dbReference type="EMBL" id="LAZR01000386">
    <property type="protein sequence ID" value="KKN71298.1"/>
    <property type="molecule type" value="Genomic_DNA"/>
</dbReference>
<reference evidence="1" key="1">
    <citation type="journal article" date="2015" name="Nature">
        <title>Complex archaea that bridge the gap between prokaryotes and eukaryotes.</title>
        <authorList>
            <person name="Spang A."/>
            <person name="Saw J.H."/>
            <person name="Jorgensen S.L."/>
            <person name="Zaremba-Niedzwiedzka K."/>
            <person name="Martijn J."/>
            <person name="Lind A.E."/>
            <person name="van Eijk R."/>
            <person name="Schleper C."/>
            <person name="Guy L."/>
            <person name="Ettema T.J."/>
        </authorList>
    </citation>
    <scope>NUCLEOTIDE SEQUENCE</scope>
</reference>
<protein>
    <submittedName>
        <fullName evidence="1">Uncharacterized protein</fullName>
    </submittedName>
</protein>
<sequence length="90" mass="10322">MNIFTSVSKIESATGLWNEVRNSSKWYSFIVLGEETTAFSQTIKYSPLVRLEFSCEAADLTSIIVSKQLGSQIDCELYAKRLLYHYTRKD</sequence>
<proteinExistence type="predicted"/>
<evidence type="ECO:0000313" key="1">
    <source>
        <dbReference type="EMBL" id="KKN71298.1"/>
    </source>
</evidence>
<dbReference type="AlphaFoldDB" id="A0A0F9VZT9"/>
<gene>
    <name evidence="1" type="ORF">LCGC14_0422080</name>
</gene>
<name>A0A0F9VZT9_9ZZZZ</name>
<organism evidence="1">
    <name type="scientific">marine sediment metagenome</name>
    <dbReference type="NCBI Taxonomy" id="412755"/>
    <lineage>
        <taxon>unclassified sequences</taxon>
        <taxon>metagenomes</taxon>
        <taxon>ecological metagenomes</taxon>
    </lineage>
</organism>
<accession>A0A0F9VZT9</accession>